<organism evidence="2 3">
    <name type="scientific">Sphingomonas arantia</name>
    <dbReference type="NCBI Taxonomy" id="1460676"/>
    <lineage>
        <taxon>Bacteria</taxon>
        <taxon>Pseudomonadati</taxon>
        <taxon>Pseudomonadota</taxon>
        <taxon>Alphaproteobacteria</taxon>
        <taxon>Sphingomonadales</taxon>
        <taxon>Sphingomonadaceae</taxon>
        <taxon>Sphingomonas</taxon>
    </lineage>
</organism>
<dbReference type="EMBL" id="JBHUGS010000001">
    <property type="protein sequence ID" value="MFD1949623.1"/>
    <property type="molecule type" value="Genomic_DNA"/>
</dbReference>
<keyword evidence="1" id="KW-0812">Transmembrane</keyword>
<accession>A0ABW4TUA7</accession>
<dbReference type="Pfam" id="PF13641">
    <property type="entry name" value="Glyco_tranf_2_3"/>
    <property type="match status" value="1"/>
</dbReference>
<dbReference type="SUPFAM" id="SSF53448">
    <property type="entry name" value="Nucleotide-diphospho-sugar transferases"/>
    <property type="match status" value="1"/>
</dbReference>
<dbReference type="InterPro" id="IPR029044">
    <property type="entry name" value="Nucleotide-diphossugar_trans"/>
</dbReference>
<proteinExistence type="predicted"/>
<reference evidence="3" key="1">
    <citation type="journal article" date="2019" name="Int. J. Syst. Evol. Microbiol.">
        <title>The Global Catalogue of Microorganisms (GCM) 10K type strain sequencing project: providing services to taxonomists for standard genome sequencing and annotation.</title>
        <authorList>
            <consortium name="The Broad Institute Genomics Platform"/>
            <consortium name="The Broad Institute Genome Sequencing Center for Infectious Disease"/>
            <person name="Wu L."/>
            <person name="Ma J."/>
        </authorList>
    </citation>
    <scope>NUCLEOTIDE SEQUENCE [LARGE SCALE GENOMIC DNA]</scope>
    <source>
        <strain evidence="3">CGMCC 1.12702</strain>
    </source>
</reference>
<dbReference type="GO" id="GO:0016740">
    <property type="term" value="F:transferase activity"/>
    <property type="evidence" value="ECO:0007669"/>
    <property type="project" value="UniProtKB-KW"/>
</dbReference>
<gene>
    <name evidence="2" type="ORF">ACFSGX_02430</name>
</gene>
<feature type="transmembrane region" description="Helical" evidence="1">
    <location>
        <begin position="388"/>
        <end position="411"/>
    </location>
</feature>
<dbReference type="RefSeq" id="WP_380927198.1">
    <property type="nucleotide sequence ID" value="NZ_JBHUGS010000001.1"/>
</dbReference>
<comment type="caution">
    <text evidence="2">The sequence shown here is derived from an EMBL/GenBank/DDBJ whole genome shotgun (WGS) entry which is preliminary data.</text>
</comment>
<name>A0ABW4TUA7_9SPHN</name>
<evidence type="ECO:0000313" key="3">
    <source>
        <dbReference type="Proteomes" id="UP001597400"/>
    </source>
</evidence>
<protein>
    <submittedName>
        <fullName evidence="2">Glycosyl transferase family protein</fullName>
    </submittedName>
</protein>
<dbReference type="NCBIfam" id="NF011307">
    <property type="entry name" value="PRK14716.1-5"/>
    <property type="match status" value="1"/>
</dbReference>
<evidence type="ECO:0000313" key="2">
    <source>
        <dbReference type="EMBL" id="MFD1949623.1"/>
    </source>
</evidence>
<keyword evidence="1" id="KW-0472">Membrane</keyword>
<keyword evidence="3" id="KW-1185">Reference proteome</keyword>
<keyword evidence="1" id="KW-1133">Transmembrane helix</keyword>
<keyword evidence="2" id="KW-0808">Transferase</keyword>
<sequence length="462" mass="50479">MDGSAFWLMSGARHELGVFAQFGFLAFGLEQLFFDTIWIGRAGWRAATVYTRHDRVTMRTLAAPVAPGRFAILIGAWDEAAVIGSTLSTALARWGDADYRIYVATYPNDPATHAAIEAVRTTADARRRIRIVPGDRPGPVTKAEALNRNWDALRADEAAEGFRYKAAILHDAEDYVAAHELRLFDTLIERFALVQIPVRPLKRDGHPGVAGHYLDEFAEAHGKQLVVREAIGASVPSAGTGCAIARDMLDRLADEQGNTPFDGESLTEDYELGLRIDRLGGRGILARLFDRPGGELVAVEAYFPHHGHAAVRQKARWVTGIALAGWDRLGWQGGGLERWMRLRDRSAPLAAAVLAAGYTAILLALFETPFAWAAGRPAPLLAEIDTPIAHLLFVLLIWRLAMRALLVGRLYGPGEALRSVPRIVVSNLVAIAASARALWCYVAGAPPRWDATVHTLPDDAPR</sequence>
<feature type="transmembrane region" description="Helical" evidence="1">
    <location>
        <begin position="423"/>
        <end position="444"/>
    </location>
</feature>
<feature type="transmembrane region" description="Helical" evidence="1">
    <location>
        <begin position="347"/>
        <end position="368"/>
    </location>
</feature>
<dbReference type="Gene3D" id="3.90.550.10">
    <property type="entry name" value="Spore Coat Polysaccharide Biosynthesis Protein SpsA, Chain A"/>
    <property type="match status" value="1"/>
</dbReference>
<dbReference type="Proteomes" id="UP001597400">
    <property type="component" value="Unassembled WGS sequence"/>
</dbReference>
<evidence type="ECO:0000256" key="1">
    <source>
        <dbReference type="SAM" id="Phobius"/>
    </source>
</evidence>